<dbReference type="Proteomes" id="UP000787625">
    <property type="component" value="Unassembled WGS sequence"/>
</dbReference>
<dbReference type="InterPro" id="IPR036465">
    <property type="entry name" value="vWFA_dom_sf"/>
</dbReference>
<dbReference type="AlphaFoldDB" id="A0A9D2ZUJ2"/>
<evidence type="ECO:0000313" key="1">
    <source>
        <dbReference type="EMBL" id="HJD52566.1"/>
    </source>
</evidence>
<accession>A0A9D2ZUJ2</accession>
<sequence length="272" mass="29938">MKSLKDFLVGAECADRKCDSTASSASASGAGSGKVKVYNLIILDRSGSMSCLRESAVSGFNETLSGIRKAQEQYSATQDQFVSLVTFCSCTMDTVYDTVPVADVRPLTLDDYVPCCRTPLFDAMGFSLTKLDKTVGDDKSAVVMVTVITDGMENDSREYDGRRIVKLVERLKGKGWIFTYMGANQDVEAVARSLSIDHAAAFNYDAEGMRSTMRRDGHMRMNVFARIDNICYNMRPDSDADMEMMCAELEKTAGQAFDEYDAGDDEPQDKGK</sequence>
<gene>
    <name evidence="1" type="ORF">IAA93_02400</name>
</gene>
<proteinExistence type="predicted"/>
<comment type="caution">
    <text evidence="1">The sequence shown here is derived from an EMBL/GenBank/DDBJ whole genome shotgun (WGS) entry which is preliminary data.</text>
</comment>
<dbReference type="EMBL" id="DWUP01000048">
    <property type="protein sequence ID" value="HJD52566.1"/>
    <property type="molecule type" value="Genomic_DNA"/>
</dbReference>
<reference evidence="1" key="2">
    <citation type="submission" date="2021-04" db="EMBL/GenBank/DDBJ databases">
        <authorList>
            <person name="Gilroy R."/>
        </authorList>
    </citation>
    <scope>NUCLEOTIDE SEQUENCE</scope>
    <source>
        <strain evidence="1">MalCec1-1739</strain>
    </source>
</reference>
<dbReference type="Gene3D" id="3.40.50.410">
    <property type="entry name" value="von Willebrand factor, type A domain"/>
    <property type="match status" value="1"/>
</dbReference>
<organism evidence="1 2">
    <name type="scientific">Candidatus Avibacteroides avistercoris</name>
    <dbReference type="NCBI Taxonomy" id="2840690"/>
    <lineage>
        <taxon>Bacteria</taxon>
        <taxon>Pseudomonadati</taxon>
        <taxon>Bacteroidota</taxon>
        <taxon>Bacteroidia</taxon>
        <taxon>Bacteroidales</taxon>
        <taxon>Bacteroidaceae</taxon>
        <taxon>Bacteroidaceae incertae sedis</taxon>
        <taxon>Candidatus Avibacteroides</taxon>
    </lineage>
</organism>
<reference evidence="1" key="1">
    <citation type="journal article" date="2021" name="PeerJ">
        <title>Extensive microbial diversity within the chicken gut microbiome revealed by metagenomics and culture.</title>
        <authorList>
            <person name="Gilroy R."/>
            <person name="Ravi A."/>
            <person name="Getino M."/>
            <person name="Pursley I."/>
            <person name="Horton D.L."/>
            <person name="Alikhan N.F."/>
            <person name="Baker D."/>
            <person name="Gharbi K."/>
            <person name="Hall N."/>
            <person name="Watson M."/>
            <person name="Adriaenssens E.M."/>
            <person name="Foster-Nyarko E."/>
            <person name="Jarju S."/>
            <person name="Secka A."/>
            <person name="Antonio M."/>
            <person name="Oren A."/>
            <person name="Chaudhuri R.R."/>
            <person name="La Ragione R."/>
            <person name="Hildebrand F."/>
            <person name="Pallen M.J."/>
        </authorList>
    </citation>
    <scope>NUCLEOTIDE SEQUENCE</scope>
    <source>
        <strain evidence="1">MalCec1-1739</strain>
    </source>
</reference>
<protein>
    <recommendedName>
        <fullName evidence="3">VWA domain-containing protein</fullName>
    </recommendedName>
</protein>
<dbReference type="SUPFAM" id="SSF53300">
    <property type="entry name" value="vWA-like"/>
    <property type="match status" value="1"/>
</dbReference>
<name>A0A9D2ZUJ2_9BACT</name>
<evidence type="ECO:0008006" key="3">
    <source>
        <dbReference type="Google" id="ProtNLM"/>
    </source>
</evidence>
<evidence type="ECO:0000313" key="2">
    <source>
        <dbReference type="Proteomes" id="UP000787625"/>
    </source>
</evidence>